<dbReference type="Proteomes" id="UP000185680">
    <property type="component" value="Chromosome"/>
</dbReference>
<evidence type="ECO:0000256" key="8">
    <source>
        <dbReference type="ARBA" id="ARBA00023209"/>
    </source>
</evidence>
<dbReference type="AlphaFoldDB" id="A0A162SVK1"/>
<gene>
    <name evidence="13" type="ORF">LPB072_03240</name>
    <name evidence="14" type="ORF">LPB72_13480</name>
</gene>
<evidence type="ECO:0000256" key="9">
    <source>
        <dbReference type="ARBA" id="ARBA00023239"/>
    </source>
</evidence>
<evidence type="ECO:0000256" key="10">
    <source>
        <dbReference type="ARBA" id="ARBA00023264"/>
    </source>
</evidence>
<evidence type="ECO:0000256" key="11">
    <source>
        <dbReference type="ARBA" id="ARBA00023317"/>
    </source>
</evidence>
<dbReference type="EMBL" id="CP017476">
    <property type="protein sequence ID" value="AOW12013.1"/>
    <property type="molecule type" value="Genomic_DNA"/>
</dbReference>
<name>A0A162SVK1_9BURK</name>
<reference evidence="14 15" key="1">
    <citation type="submission" date="2016-02" db="EMBL/GenBank/DDBJ databases">
        <title>Draft genome sequence of Hydrogenophaga sp. LPB0072.</title>
        <authorList>
            <person name="Shin S.-K."/>
            <person name="Yi H."/>
        </authorList>
    </citation>
    <scope>NUCLEOTIDE SEQUENCE [LARGE SCALE GENOMIC DNA]</scope>
    <source>
        <strain evidence="14 15">LPB0072</strain>
    </source>
</reference>
<keyword evidence="11" id="KW-0670">Pyruvate</keyword>
<dbReference type="PANTHER" id="PTHR10067:SF6">
    <property type="entry name" value="PHOSPHATIDYLSERINE DECARBOXYLASE PROENZYME, MITOCHONDRIAL"/>
    <property type="match status" value="1"/>
</dbReference>
<evidence type="ECO:0000313" key="16">
    <source>
        <dbReference type="Proteomes" id="UP000185680"/>
    </source>
</evidence>
<dbReference type="PANTHER" id="PTHR10067">
    <property type="entry name" value="PHOSPHATIDYLSERINE DECARBOXYLASE"/>
    <property type="match status" value="1"/>
</dbReference>
<dbReference type="Proteomes" id="UP000185657">
    <property type="component" value="Unassembled WGS sequence"/>
</dbReference>
<evidence type="ECO:0000256" key="7">
    <source>
        <dbReference type="ARBA" id="ARBA00023145"/>
    </source>
</evidence>
<keyword evidence="8" id="KW-0594">Phospholipid biosynthesis</keyword>
<dbReference type="GO" id="GO:0004609">
    <property type="term" value="F:phosphatidylserine decarboxylase activity"/>
    <property type="evidence" value="ECO:0007669"/>
    <property type="project" value="UniProtKB-EC"/>
</dbReference>
<proteinExistence type="predicted"/>
<keyword evidence="5" id="KW-0210">Decarboxylase</keyword>
<keyword evidence="15" id="KW-1185">Reference proteome</keyword>
<keyword evidence="4" id="KW-0444">Lipid biosynthesis</keyword>
<evidence type="ECO:0000256" key="3">
    <source>
        <dbReference type="ARBA" id="ARBA00012243"/>
    </source>
</evidence>
<dbReference type="UniPathway" id="UPA00558"/>
<keyword evidence="9" id="KW-0456">Lyase</keyword>
<evidence type="ECO:0000256" key="1">
    <source>
        <dbReference type="ARBA" id="ARBA00001928"/>
    </source>
</evidence>
<sequence>MLLQEDLNFLLTNRIPRVAVTRLMGRISRIRSRTFTRLAIALWRLFTDLDLSEAVPQRYESLQQCFTRALRPGLRPVDPRPEVLTSPCDAIVGACGPVVAGQVWQAKGFPYAAADLFGQAERAEPFEGGRFVTLRLTSSMYHRFHAPHKARIDHVSYLSGDVWNVNPIALKRVERLFCRNERAVIRMTLEAGPVIALVPVAAVLVASIRLHALDVLMHLGWPGPHEMPCNAQVDKGEEMGWFEHGSTIIVFVPAGFELVKGIEPGRRIRMGEPLMTLPTGAV</sequence>
<reference evidence="13 16" key="2">
    <citation type="submission" date="2016-10" db="EMBL/GenBank/DDBJ databases">
        <title>Hydorgenophaga sp. LPB0072 isolated from gastropod.</title>
        <authorList>
            <person name="Kim E."/>
            <person name="Yi H."/>
        </authorList>
    </citation>
    <scope>NUCLEOTIDE SEQUENCE [LARGE SCALE GENOMIC DNA]</scope>
    <source>
        <strain evidence="13 16">LPB0072</strain>
    </source>
</reference>
<dbReference type="GO" id="GO:0006646">
    <property type="term" value="P:phosphatidylethanolamine biosynthetic process"/>
    <property type="evidence" value="ECO:0007669"/>
    <property type="project" value="UniProtKB-UniPathway"/>
</dbReference>
<evidence type="ECO:0000313" key="15">
    <source>
        <dbReference type="Proteomes" id="UP000185657"/>
    </source>
</evidence>
<dbReference type="InterPro" id="IPR003817">
    <property type="entry name" value="PS_Dcarbxylase"/>
</dbReference>
<comment type="cofactor">
    <cofactor evidence="1">
        <name>pyruvate</name>
        <dbReference type="ChEBI" id="CHEBI:15361"/>
    </cofactor>
</comment>
<evidence type="ECO:0000313" key="14">
    <source>
        <dbReference type="EMBL" id="OAD40959.1"/>
    </source>
</evidence>
<dbReference type="KEGG" id="hyl:LPB072_03240"/>
<protein>
    <recommendedName>
        <fullName evidence="3">phosphatidylserine decarboxylase</fullName>
        <ecNumber evidence="3">4.1.1.65</ecNumber>
    </recommendedName>
</protein>
<evidence type="ECO:0000256" key="6">
    <source>
        <dbReference type="ARBA" id="ARBA00023098"/>
    </source>
</evidence>
<keyword evidence="10" id="KW-1208">Phospholipid metabolism</keyword>
<accession>A0A162SVK1</accession>
<evidence type="ECO:0000313" key="13">
    <source>
        <dbReference type="EMBL" id="AOW12013.1"/>
    </source>
</evidence>
<organism evidence="13 16">
    <name type="scientific">Hydrogenophaga crassostreae</name>
    <dbReference type="NCBI Taxonomy" id="1763535"/>
    <lineage>
        <taxon>Bacteria</taxon>
        <taxon>Pseudomonadati</taxon>
        <taxon>Pseudomonadota</taxon>
        <taxon>Betaproteobacteria</taxon>
        <taxon>Burkholderiales</taxon>
        <taxon>Comamonadaceae</taxon>
        <taxon>Hydrogenophaga</taxon>
    </lineage>
</organism>
<dbReference type="STRING" id="1763535.LPB072_03240"/>
<evidence type="ECO:0000256" key="4">
    <source>
        <dbReference type="ARBA" id="ARBA00022516"/>
    </source>
</evidence>
<keyword evidence="6" id="KW-0443">Lipid metabolism</keyword>
<dbReference type="Pfam" id="PF02666">
    <property type="entry name" value="PS_Dcarbxylase"/>
    <property type="match status" value="1"/>
</dbReference>
<dbReference type="EC" id="4.1.1.65" evidence="3"/>
<evidence type="ECO:0000256" key="5">
    <source>
        <dbReference type="ARBA" id="ARBA00022793"/>
    </source>
</evidence>
<comment type="pathway">
    <text evidence="2">Lipid metabolism.</text>
</comment>
<comment type="pathway">
    <text evidence="12">Phospholipid metabolism; phosphatidylethanolamine biosynthesis.</text>
</comment>
<keyword evidence="7" id="KW-0865">Zymogen</keyword>
<dbReference type="NCBIfam" id="TIGR00163">
    <property type="entry name" value="PS_decarb"/>
    <property type="match status" value="1"/>
</dbReference>
<dbReference type="InterPro" id="IPR033177">
    <property type="entry name" value="PSD-B"/>
</dbReference>
<evidence type="ECO:0000256" key="2">
    <source>
        <dbReference type="ARBA" id="ARBA00005189"/>
    </source>
</evidence>
<evidence type="ECO:0000256" key="12">
    <source>
        <dbReference type="ARBA" id="ARBA00024326"/>
    </source>
</evidence>
<dbReference type="EMBL" id="LVWD01000026">
    <property type="protein sequence ID" value="OAD40959.1"/>
    <property type="molecule type" value="Genomic_DNA"/>
</dbReference>